<gene>
    <name evidence="2" type="ORF">RCOM_0355870</name>
</gene>
<proteinExistence type="predicted"/>
<evidence type="ECO:0000313" key="2">
    <source>
        <dbReference type="EMBL" id="EEF29291.1"/>
    </source>
</evidence>
<dbReference type="InParanoid" id="B9T4C0"/>
<dbReference type="Proteomes" id="UP000008311">
    <property type="component" value="Unassembled WGS sequence"/>
</dbReference>
<feature type="compositionally biased region" description="Basic and acidic residues" evidence="1">
    <location>
        <begin position="18"/>
        <end position="31"/>
    </location>
</feature>
<dbReference type="EMBL" id="EQ974464">
    <property type="protein sequence ID" value="EEF29291.1"/>
    <property type="molecule type" value="Genomic_DNA"/>
</dbReference>
<sequence length="152" mass="17125">MASALDFNPENTPLAQKETSKDKEKESRKDVSSYIQKDSMLRDTSLSFMNSMKIEANVFYSRGTNYGNKPFKKPKSSYGGSVKNPVCTYCHKEGHTVNICYKKHGFPPGYQFISKMGNASYANHVEAGQYTIAKVMSNSDKEVLSKKHKGFR</sequence>
<accession>B9T4C0</accession>
<organism evidence="2 3">
    <name type="scientific">Ricinus communis</name>
    <name type="common">Castor bean</name>
    <dbReference type="NCBI Taxonomy" id="3988"/>
    <lineage>
        <taxon>Eukaryota</taxon>
        <taxon>Viridiplantae</taxon>
        <taxon>Streptophyta</taxon>
        <taxon>Embryophyta</taxon>
        <taxon>Tracheophyta</taxon>
        <taxon>Spermatophyta</taxon>
        <taxon>Magnoliopsida</taxon>
        <taxon>eudicotyledons</taxon>
        <taxon>Gunneridae</taxon>
        <taxon>Pentapetalae</taxon>
        <taxon>rosids</taxon>
        <taxon>fabids</taxon>
        <taxon>Malpighiales</taxon>
        <taxon>Euphorbiaceae</taxon>
        <taxon>Acalyphoideae</taxon>
        <taxon>Acalypheae</taxon>
        <taxon>Ricinus</taxon>
    </lineage>
</organism>
<evidence type="ECO:0000313" key="3">
    <source>
        <dbReference type="Proteomes" id="UP000008311"/>
    </source>
</evidence>
<name>B9T4C0_RICCO</name>
<protein>
    <submittedName>
        <fullName evidence="2">Uncharacterized protein</fullName>
    </submittedName>
</protein>
<keyword evidence="3" id="KW-1185">Reference proteome</keyword>
<feature type="region of interest" description="Disordered" evidence="1">
    <location>
        <begin position="1"/>
        <end position="34"/>
    </location>
</feature>
<evidence type="ECO:0000256" key="1">
    <source>
        <dbReference type="SAM" id="MobiDB-lite"/>
    </source>
</evidence>
<reference evidence="3" key="1">
    <citation type="journal article" date="2010" name="Nat. Biotechnol.">
        <title>Draft genome sequence of the oilseed species Ricinus communis.</title>
        <authorList>
            <person name="Chan A.P."/>
            <person name="Crabtree J."/>
            <person name="Zhao Q."/>
            <person name="Lorenzi H."/>
            <person name="Orvis J."/>
            <person name="Puiu D."/>
            <person name="Melake-Berhan A."/>
            <person name="Jones K.M."/>
            <person name="Redman J."/>
            <person name="Chen G."/>
            <person name="Cahoon E.B."/>
            <person name="Gedil M."/>
            <person name="Stanke M."/>
            <person name="Haas B.J."/>
            <person name="Wortman J.R."/>
            <person name="Fraser-Liggett C.M."/>
            <person name="Ravel J."/>
            <person name="Rabinowicz P.D."/>
        </authorList>
    </citation>
    <scope>NUCLEOTIDE SEQUENCE [LARGE SCALE GENOMIC DNA]</scope>
    <source>
        <strain evidence="3">cv. Hale</strain>
    </source>
</reference>
<dbReference type="AlphaFoldDB" id="B9T4C0"/>